<feature type="binding site" evidence="12">
    <location>
        <position position="312"/>
    </location>
    <ligand>
        <name>K(+)</name>
        <dbReference type="ChEBI" id="CHEBI:29103"/>
    </ligand>
</feature>
<keyword evidence="8 12" id="KW-0630">Potassium</keyword>
<evidence type="ECO:0000256" key="2">
    <source>
        <dbReference type="ARBA" id="ARBA00009137"/>
    </source>
</evidence>
<dbReference type="InterPro" id="IPR004772">
    <property type="entry name" value="TrkH"/>
</dbReference>
<feature type="binding site" evidence="12">
    <location>
        <position position="430"/>
    </location>
    <ligand>
        <name>K(+)</name>
        <dbReference type="ChEBI" id="CHEBI:29103"/>
    </ligand>
</feature>
<accession>A0AAW8TZA9</accession>
<feature type="binding site" evidence="12">
    <location>
        <position position="429"/>
    </location>
    <ligand>
        <name>K(+)</name>
        <dbReference type="ChEBI" id="CHEBI:29103"/>
    </ligand>
</feature>
<keyword evidence="9 13" id="KW-1133">Transmembrane helix</keyword>
<feature type="transmembrane region" description="Helical" evidence="13">
    <location>
        <begin position="394"/>
        <end position="411"/>
    </location>
</feature>
<feature type="transmembrane region" description="Helical" evidence="13">
    <location>
        <begin position="452"/>
        <end position="472"/>
    </location>
</feature>
<dbReference type="GO" id="GO:0015379">
    <property type="term" value="F:potassium:chloride symporter activity"/>
    <property type="evidence" value="ECO:0007669"/>
    <property type="project" value="InterPro"/>
</dbReference>
<keyword evidence="11 13" id="KW-0472">Membrane</keyword>
<dbReference type="AlphaFoldDB" id="A0AAW8TZA9"/>
<dbReference type="PIRSF" id="PIRSF006247">
    <property type="entry name" value="TrkH"/>
    <property type="match status" value="1"/>
</dbReference>
<feature type="transmembrane region" description="Helical" evidence="13">
    <location>
        <begin position="69"/>
        <end position="89"/>
    </location>
</feature>
<keyword evidence="4" id="KW-1003">Cell membrane</keyword>
<feature type="binding site" evidence="12">
    <location>
        <position position="313"/>
    </location>
    <ligand>
        <name>K(+)</name>
        <dbReference type="ChEBI" id="CHEBI:29103"/>
    </ligand>
</feature>
<name>A0AAW8TZA9_9ENTE</name>
<evidence type="ECO:0000256" key="4">
    <source>
        <dbReference type="ARBA" id="ARBA00022475"/>
    </source>
</evidence>
<keyword evidence="12" id="KW-0479">Metal-binding</keyword>
<evidence type="ECO:0000313" key="14">
    <source>
        <dbReference type="EMBL" id="MDT2809844.1"/>
    </source>
</evidence>
<organism evidence="14 15">
    <name type="scientific">Enterococcus asini</name>
    <dbReference type="NCBI Taxonomy" id="57732"/>
    <lineage>
        <taxon>Bacteria</taxon>
        <taxon>Bacillati</taxon>
        <taxon>Bacillota</taxon>
        <taxon>Bacilli</taxon>
        <taxon>Lactobacillales</taxon>
        <taxon>Enterococcaceae</taxon>
        <taxon>Enterococcus</taxon>
    </lineage>
</organism>
<keyword evidence="6" id="KW-0633">Potassium transport</keyword>
<feature type="transmembrane region" description="Helical" evidence="13">
    <location>
        <begin position="208"/>
        <end position="230"/>
    </location>
</feature>
<evidence type="ECO:0000313" key="15">
    <source>
        <dbReference type="Proteomes" id="UP001256711"/>
    </source>
</evidence>
<feature type="transmembrane region" description="Helical" evidence="13">
    <location>
        <begin position="270"/>
        <end position="286"/>
    </location>
</feature>
<evidence type="ECO:0000256" key="1">
    <source>
        <dbReference type="ARBA" id="ARBA00004429"/>
    </source>
</evidence>
<evidence type="ECO:0000256" key="6">
    <source>
        <dbReference type="ARBA" id="ARBA00022538"/>
    </source>
</evidence>
<comment type="caution">
    <text evidence="14">The sequence shown here is derived from an EMBL/GenBank/DDBJ whole genome shotgun (WGS) entry which is preliminary data.</text>
</comment>
<comment type="similarity">
    <text evidence="2">Belongs to the TrkH potassium transport family.</text>
</comment>
<dbReference type="Proteomes" id="UP001256711">
    <property type="component" value="Unassembled WGS sequence"/>
</dbReference>
<keyword evidence="7 13" id="KW-0812">Transmembrane</keyword>
<dbReference type="InterPro" id="IPR003445">
    <property type="entry name" value="Cat_transpt"/>
</dbReference>
<proteinExistence type="inferred from homology"/>
<evidence type="ECO:0000256" key="9">
    <source>
        <dbReference type="ARBA" id="ARBA00022989"/>
    </source>
</evidence>
<dbReference type="GO" id="GO:0046872">
    <property type="term" value="F:metal ion binding"/>
    <property type="evidence" value="ECO:0007669"/>
    <property type="project" value="UniProtKB-KW"/>
</dbReference>
<evidence type="ECO:0000256" key="8">
    <source>
        <dbReference type="ARBA" id="ARBA00022958"/>
    </source>
</evidence>
<reference evidence="14" key="1">
    <citation type="submission" date="2023-03" db="EMBL/GenBank/DDBJ databases">
        <authorList>
            <person name="Shen W."/>
            <person name="Cai J."/>
        </authorList>
    </citation>
    <scope>NUCLEOTIDE SEQUENCE</scope>
    <source>
        <strain evidence="14">B226-2</strain>
    </source>
</reference>
<feature type="transmembrane region" description="Helical" evidence="13">
    <location>
        <begin position="131"/>
        <end position="150"/>
    </location>
</feature>
<gene>
    <name evidence="14" type="ORF">P7H43_05060</name>
</gene>
<evidence type="ECO:0000256" key="11">
    <source>
        <dbReference type="ARBA" id="ARBA00023136"/>
    </source>
</evidence>
<dbReference type="PANTHER" id="PTHR32024:SF2">
    <property type="entry name" value="TRK SYSTEM POTASSIUM UPTAKE PROTEIN TRKG-RELATED"/>
    <property type="match status" value="1"/>
</dbReference>
<comment type="subcellular location">
    <subcellularLocation>
        <location evidence="1">Cell inner membrane</location>
        <topology evidence="1">Multi-pass membrane protein</topology>
    </subcellularLocation>
</comment>
<feature type="transmembrane region" description="Helical" evidence="13">
    <location>
        <begin position="298"/>
        <end position="318"/>
    </location>
</feature>
<evidence type="ECO:0000256" key="12">
    <source>
        <dbReference type="PIRSR" id="PIRSR006247-1"/>
    </source>
</evidence>
<dbReference type="Pfam" id="PF02386">
    <property type="entry name" value="TrkH"/>
    <property type="match status" value="1"/>
</dbReference>
<dbReference type="PANTHER" id="PTHR32024">
    <property type="entry name" value="TRK SYSTEM POTASSIUM UPTAKE PROTEIN TRKG-RELATED"/>
    <property type="match status" value="1"/>
</dbReference>
<dbReference type="RefSeq" id="WP_118339718.1">
    <property type="nucleotide sequence ID" value="NZ_CABJBY010000002.1"/>
</dbReference>
<sequence>MNKKMIFYIIGKILQVEGILLLLPVIVSLIYQEQVTRIYGVIALLLLVLGSLISRSAPRDKDFFIKEGLFIVGISWFLMAVFGALPLVFSGEIPHFVDAFFEIVSGFTTTGATVLSDIDQLSHASLFWRSFTHWVGGMGILVFTVAFIPLTSGRTMHILKAEMPGPIVGKLVSKAQVTAQILYILYGALTLIEVLLLLVGGMPLFDSLLTTFSTAGTGGFTMSNAGIIGYHSPYIEGVLTVFMIIFGINFNLIYLAALGRGWLVLKNEELRWYLGIIATSTVLLTVNIRRLYGSMGEAFRYAVFQVASIITTTGFATTDYDQWPMFAQNVLLLLMFVGASAGSTGGGIKVSRIVMVAKSGLKEIKRMLHPHGVVTVDFEGAPVTARTLNNIHSYLLLYALVFCGALLVVSLENLDFHTTFSAVATTINNVGPGFNGVGPMKNFGDLTALSKYTLAFTMLAGRLEIFPVLLLFSKYFWQE</sequence>
<feature type="binding site" evidence="12">
    <location>
        <position position="110"/>
    </location>
    <ligand>
        <name>K(+)</name>
        <dbReference type="ChEBI" id="CHEBI:29103"/>
    </ligand>
</feature>
<keyword evidence="5" id="KW-0997">Cell inner membrane</keyword>
<dbReference type="EMBL" id="JARQBJ010000002">
    <property type="protein sequence ID" value="MDT2809844.1"/>
    <property type="molecule type" value="Genomic_DNA"/>
</dbReference>
<feature type="transmembrane region" description="Helical" evidence="13">
    <location>
        <begin position="7"/>
        <end position="31"/>
    </location>
</feature>
<evidence type="ECO:0000256" key="13">
    <source>
        <dbReference type="SAM" id="Phobius"/>
    </source>
</evidence>
<dbReference type="GO" id="GO:0005886">
    <property type="term" value="C:plasma membrane"/>
    <property type="evidence" value="ECO:0007669"/>
    <property type="project" value="UniProtKB-SubCell"/>
</dbReference>
<protein>
    <submittedName>
        <fullName evidence="14">TrkH family potassium uptake protein</fullName>
    </submittedName>
</protein>
<feature type="transmembrane region" description="Helical" evidence="13">
    <location>
        <begin position="237"/>
        <end position="258"/>
    </location>
</feature>
<evidence type="ECO:0000256" key="10">
    <source>
        <dbReference type="ARBA" id="ARBA00023065"/>
    </source>
</evidence>
<feature type="transmembrane region" description="Helical" evidence="13">
    <location>
        <begin position="37"/>
        <end position="57"/>
    </location>
</feature>
<feature type="binding site" evidence="12">
    <location>
        <position position="109"/>
    </location>
    <ligand>
        <name>K(+)</name>
        <dbReference type="ChEBI" id="CHEBI:29103"/>
    </ligand>
</feature>
<feature type="binding site" evidence="12">
    <location>
        <position position="218"/>
    </location>
    <ligand>
        <name>K(+)</name>
        <dbReference type="ChEBI" id="CHEBI:29103"/>
    </ligand>
</feature>
<feature type="transmembrane region" description="Helical" evidence="13">
    <location>
        <begin position="330"/>
        <end position="348"/>
    </location>
</feature>
<evidence type="ECO:0000256" key="5">
    <source>
        <dbReference type="ARBA" id="ARBA00022519"/>
    </source>
</evidence>
<keyword evidence="10" id="KW-0406">Ion transport</keyword>
<keyword evidence="3" id="KW-0813">Transport</keyword>
<evidence type="ECO:0000256" key="7">
    <source>
        <dbReference type="ARBA" id="ARBA00022692"/>
    </source>
</evidence>
<feature type="transmembrane region" description="Helical" evidence="13">
    <location>
        <begin position="181"/>
        <end position="202"/>
    </location>
</feature>
<evidence type="ECO:0000256" key="3">
    <source>
        <dbReference type="ARBA" id="ARBA00022448"/>
    </source>
</evidence>